<proteinExistence type="predicted"/>
<evidence type="ECO:0000256" key="1">
    <source>
        <dbReference type="SAM" id="SignalP"/>
    </source>
</evidence>
<evidence type="ECO:0000259" key="2">
    <source>
        <dbReference type="PROSITE" id="PS51910"/>
    </source>
</evidence>
<dbReference type="GO" id="GO:0008061">
    <property type="term" value="F:chitin binding"/>
    <property type="evidence" value="ECO:0007669"/>
    <property type="project" value="TreeGrafter"/>
</dbReference>
<keyword evidence="1" id="KW-0732">Signal</keyword>
<dbReference type="InterPro" id="IPR050314">
    <property type="entry name" value="Glycosyl_Hydrlase_18"/>
</dbReference>
<feature type="chain" id="PRO_5009315970" evidence="1">
    <location>
        <begin position="23"/>
        <end position="87"/>
    </location>
</feature>
<evidence type="ECO:0000313" key="3">
    <source>
        <dbReference type="Proteomes" id="UP000095281"/>
    </source>
</evidence>
<feature type="domain" description="GH18" evidence="2">
    <location>
        <begin position="42"/>
        <end position="87"/>
    </location>
</feature>
<dbReference type="SUPFAM" id="SSF51445">
    <property type="entry name" value="(Trans)glycosidases"/>
    <property type="match status" value="1"/>
</dbReference>
<name>A0A1I8BNC7_MELHA</name>
<dbReference type="AlphaFoldDB" id="A0A1I8BNC7"/>
<sequence>MQNYLILILISLSSVLFQFGNCQFAYVSYNDKPKNKAHKAGSIRPCYFTNWAIYRSGRAKFTPEDYAPGLCTHIFYAFAYFNESFEA</sequence>
<dbReference type="WBParaSite" id="MhA1_Contig343.frz3.gene15">
    <property type="protein sequence ID" value="MhA1_Contig343.frz3.gene15"/>
    <property type="gene ID" value="MhA1_Contig343.frz3.gene15"/>
</dbReference>
<dbReference type="GO" id="GO:0004568">
    <property type="term" value="F:chitinase activity"/>
    <property type="evidence" value="ECO:0007669"/>
    <property type="project" value="TreeGrafter"/>
</dbReference>
<protein>
    <submittedName>
        <fullName evidence="4">GH18 domain-containing protein</fullName>
    </submittedName>
</protein>
<evidence type="ECO:0000313" key="4">
    <source>
        <dbReference type="WBParaSite" id="MhA1_Contig343.frz3.gene15"/>
    </source>
</evidence>
<keyword evidence="3" id="KW-1185">Reference proteome</keyword>
<dbReference type="InterPro" id="IPR017853">
    <property type="entry name" value="GH"/>
</dbReference>
<dbReference type="PROSITE" id="PS51910">
    <property type="entry name" value="GH18_2"/>
    <property type="match status" value="1"/>
</dbReference>
<dbReference type="PANTHER" id="PTHR11177">
    <property type="entry name" value="CHITINASE"/>
    <property type="match status" value="1"/>
</dbReference>
<reference evidence="4" key="1">
    <citation type="submission" date="2016-11" db="UniProtKB">
        <authorList>
            <consortium name="WormBaseParasite"/>
        </authorList>
    </citation>
    <scope>IDENTIFICATION</scope>
</reference>
<feature type="signal peptide" evidence="1">
    <location>
        <begin position="1"/>
        <end position="22"/>
    </location>
</feature>
<dbReference type="InterPro" id="IPR001223">
    <property type="entry name" value="Glyco_hydro18_cat"/>
</dbReference>
<accession>A0A1I8BNC7</accession>
<dbReference type="PANTHER" id="PTHR11177:SF400">
    <property type="entry name" value="ENDOCHITINASE-RELATED"/>
    <property type="match status" value="1"/>
</dbReference>
<dbReference type="Gene3D" id="3.20.20.80">
    <property type="entry name" value="Glycosidases"/>
    <property type="match status" value="1"/>
</dbReference>
<organism evidence="3 4">
    <name type="scientific">Meloidogyne hapla</name>
    <name type="common">Root-knot nematode worm</name>
    <dbReference type="NCBI Taxonomy" id="6305"/>
    <lineage>
        <taxon>Eukaryota</taxon>
        <taxon>Metazoa</taxon>
        <taxon>Ecdysozoa</taxon>
        <taxon>Nematoda</taxon>
        <taxon>Chromadorea</taxon>
        <taxon>Rhabditida</taxon>
        <taxon>Tylenchina</taxon>
        <taxon>Tylenchomorpha</taxon>
        <taxon>Tylenchoidea</taxon>
        <taxon>Meloidogynidae</taxon>
        <taxon>Meloidogyninae</taxon>
        <taxon>Meloidogyne</taxon>
    </lineage>
</organism>
<dbReference type="GO" id="GO:0005975">
    <property type="term" value="P:carbohydrate metabolic process"/>
    <property type="evidence" value="ECO:0007669"/>
    <property type="project" value="InterPro"/>
</dbReference>
<dbReference type="GO" id="GO:0006032">
    <property type="term" value="P:chitin catabolic process"/>
    <property type="evidence" value="ECO:0007669"/>
    <property type="project" value="TreeGrafter"/>
</dbReference>
<dbReference type="GO" id="GO:0005576">
    <property type="term" value="C:extracellular region"/>
    <property type="evidence" value="ECO:0007669"/>
    <property type="project" value="TreeGrafter"/>
</dbReference>
<dbReference type="Proteomes" id="UP000095281">
    <property type="component" value="Unplaced"/>
</dbReference>